<evidence type="ECO:0000256" key="2">
    <source>
        <dbReference type="SAM" id="Phobius"/>
    </source>
</evidence>
<feature type="region of interest" description="Disordered" evidence="1">
    <location>
        <begin position="694"/>
        <end position="716"/>
    </location>
</feature>
<accession>A0ABP0RLS8</accession>
<evidence type="ECO:0000256" key="1">
    <source>
        <dbReference type="SAM" id="MobiDB-lite"/>
    </source>
</evidence>
<keyword evidence="4" id="KW-1185">Reference proteome</keyword>
<feature type="transmembrane region" description="Helical" evidence="2">
    <location>
        <begin position="283"/>
        <end position="310"/>
    </location>
</feature>
<gene>
    <name evidence="3" type="ORF">SCF082_LOCUS47350</name>
</gene>
<feature type="transmembrane region" description="Helical" evidence="2">
    <location>
        <begin position="592"/>
        <end position="615"/>
    </location>
</feature>
<evidence type="ECO:0000313" key="4">
    <source>
        <dbReference type="Proteomes" id="UP001642464"/>
    </source>
</evidence>
<feature type="transmembrane region" description="Helical" evidence="2">
    <location>
        <begin position="330"/>
        <end position="352"/>
    </location>
</feature>
<reference evidence="3 4" key="1">
    <citation type="submission" date="2024-02" db="EMBL/GenBank/DDBJ databases">
        <authorList>
            <person name="Chen Y."/>
            <person name="Shah S."/>
            <person name="Dougan E. K."/>
            <person name="Thang M."/>
            <person name="Chan C."/>
        </authorList>
    </citation>
    <scope>NUCLEOTIDE SEQUENCE [LARGE SCALE GENOMIC DNA]</scope>
</reference>
<organism evidence="3 4">
    <name type="scientific">Durusdinium trenchii</name>
    <dbReference type="NCBI Taxonomy" id="1381693"/>
    <lineage>
        <taxon>Eukaryota</taxon>
        <taxon>Sar</taxon>
        <taxon>Alveolata</taxon>
        <taxon>Dinophyceae</taxon>
        <taxon>Suessiales</taxon>
        <taxon>Symbiodiniaceae</taxon>
        <taxon>Durusdinium</taxon>
    </lineage>
</organism>
<evidence type="ECO:0000313" key="3">
    <source>
        <dbReference type="EMBL" id="CAK9101244.1"/>
    </source>
</evidence>
<proteinExistence type="predicted"/>
<feature type="transmembrane region" description="Helical" evidence="2">
    <location>
        <begin position="427"/>
        <end position="449"/>
    </location>
</feature>
<evidence type="ECO:0008006" key="5">
    <source>
        <dbReference type="Google" id="ProtNLM"/>
    </source>
</evidence>
<keyword evidence="2" id="KW-1133">Transmembrane helix</keyword>
<keyword evidence="2" id="KW-0472">Membrane</keyword>
<feature type="transmembrane region" description="Helical" evidence="2">
    <location>
        <begin position="664"/>
        <end position="684"/>
    </location>
</feature>
<keyword evidence="2" id="KW-0812">Transmembrane</keyword>
<name>A0ABP0RLS8_9DINO</name>
<protein>
    <recommendedName>
        <fullName evidence="5">Solute carrier family 40 protein</fullName>
    </recommendedName>
</protein>
<dbReference type="EMBL" id="CAXAMM010041795">
    <property type="protein sequence ID" value="CAK9101244.1"/>
    <property type="molecule type" value="Genomic_DNA"/>
</dbReference>
<sequence length="716" mass="78304">MSLATRLSTTDWLLYFAEADGNIVEKVPGFNHSTSECQEGGHPHIRGCERERLDRRAEPHAGSDLLRGAPASGPLPAHAVRGFEIGELDVFLEPDAVLSGPARGPQGLIGGVLGGAEGLGSDQVDDWLKVLRTAQEEGPTPAPGCCAQDSLVDAWSRCSVSTMEDPSEVKLPPMALRCTDAGTPPPPAARQPALVPVRDAWLPVAPVAPAPEVKAEAILELLQSMEPMDAELLRATRWHAVLNWAGYVFRAGRHKNFYRHSFITEKFDQFISHSWHGKSWQKILLLMVMQNGLPACIFGTLSAFAMALVWQLEWSGLPGYQIAANADAEHVVVSFWSLFAGLLSTMVILVLWRPPGNVFLDRVCINQFNQDLKVMGIISLGAILKRSDSILVVWDENYVERLWCLFELAAFLKTHLPDEGRIQVKPVGFGSVCFLASATLSVFAVYVLFTGEVEAYVLWTLRVLGVLCTYIFLKLTRHHFDSWDSADRRLRAFELKGAKCWCCSVKHVDPDGKPVEICDREVVVKCVISWFGSVAEFEECVQSSVAKALAENQGTETSYASKLGSTTPILWVGMDLVASYSRIDSLRAQAPILALQFVACWLWCIPSCINLAMFLARSASRVRLSCPCFEHLRDLLFTALLVLCLTSARASVASSHGSPESQVLGCALFASIWLSCFVLSQRLLRCGHRAAKENSSVRPSGRGGSASPTGRGVPGG</sequence>
<comment type="caution">
    <text evidence="3">The sequence shown here is derived from an EMBL/GenBank/DDBJ whole genome shotgun (WGS) entry which is preliminary data.</text>
</comment>
<feature type="transmembrane region" description="Helical" evidence="2">
    <location>
        <begin position="635"/>
        <end position="652"/>
    </location>
</feature>
<feature type="transmembrane region" description="Helical" evidence="2">
    <location>
        <begin position="455"/>
        <end position="473"/>
    </location>
</feature>
<dbReference type="Proteomes" id="UP001642464">
    <property type="component" value="Unassembled WGS sequence"/>
</dbReference>